<gene>
    <name evidence="1" type="ordered locus">SGO_1618</name>
</gene>
<proteinExistence type="predicted"/>
<accession>A8AYN5</accession>
<protein>
    <submittedName>
        <fullName evidence="1">Uncharacterized protein</fullName>
    </submittedName>
</protein>
<dbReference type="KEGG" id="sgo:SGO_1618"/>
<reference evidence="1 2" key="1">
    <citation type="journal article" date="2007" name="J. Bacteriol.">
        <title>Genome-wide transcriptional changes in Streptococcus gordonii in response to competence signaling peptide.</title>
        <authorList>
            <person name="Vickerman M.M."/>
            <person name="Iobst S."/>
            <person name="Jesionowski A.M."/>
            <person name="Gill S.R."/>
        </authorList>
    </citation>
    <scope>NUCLEOTIDE SEQUENCE [LARGE SCALE GENOMIC DNA]</scope>
    <source>
        <strain evidence="2">Challis / ATCC 35105 / BCRC 15272 / CH1 / DL1 / V288</strain>
    </source>
</reference>
<name>A8AYN5_STRGC</name>
<evidence type="ECO:0000313" key="2">
    <source>
        <dbReference type="Proteomes" id="UP000001131"/>
    </source>
</evidence>
<evidence type="ECO:0000313" key="1">
    <source>
        <dbReference type="EMBL" id="ABV09635.1"/>
    </source>
</evidence>
<keyword evidence="2" id="KW-1185">Reference proteome</keyword>
<dbReference type="EMBL" id="CP000725">
    <property type="protein sequence ID" value="ABV09635.1"/>
    <property type="molecule type" value="Genomic_DNA"/>
</dbReference>
<sequence>MQFSSLVVSLSGFKGNFIDKMDRIARKGDFLSFLDN</sequence>
<organism evidence="1 2">
    <name type="scientific">Streptococcus gordonii (strain Challis / ATCC 35105 / BCRC 15272 / CH1 / DL1 / V288)</name>
    <dbReference type="NCBI Taxonomy" id="467705"/>
    <lineage>
        <taxon>Bacteria</taxon>
        <taxon>Bacillati</taxon>
        <taxon>Bacillota</taxon>
        <taxon>Bacilli</taxon>
        <taxon>Lactobacillales</taxon>
        <taxon>Streptococcaceae</taxon>
        <taxon>Streptococcus</taxon>
    </lineage>
</organism>
<dbReference type="AlphaFoldDB" id="A8AYN5"/>
<dbReference type="Proteomes" id="UP000001131">
    <property type="component" value="Chromosome"/>
</dbReference>
<dbReference type="STRING" id="467705.SGO_1618"/>
<dbReference type="HOGENOM" id="CLU_3358789_0_0_9"/>